<dbReference type="EMBL" id="FNHB01000001">
    <property type="protein sequence ID" value="SDL77994.1"/>
    <property type="molecule type" value="Genomic_DNA"/>
</dbReference>
<evidence type="ECO:0000256" key="1">
    <source>
        <dbReference type="ARBA" id="ARBA00004651"/>
    </source>
</evidence>
<dbReference type="PANTHER" id="PTHR30472:SF25">
    <property type="entry name" value="ABC TRANSPORTER PERMEASE PROTEIN MJ0876-RELATED"/>
    <property type="match status" value="1"/>
</dbReference>
<dbReference type="AlphaFoldDB" id="A0A1G9MV44"/>
<feature type="transmembrane region" description="Helical" evidence="8">
    <location>
        <begin position="270"/>
        <end position="298"/>
    </location>
</feature>
<dbReference type="InterPro" id="IPR037294">
    <property type="entry name" value="ABC_BtuC-like"/>
</dbReference>
<feature type="transmembrane region" description="Helical" evidence="8">
    <location>
        <begin position="338"/>
        <end position="357"/>
    </location>
</feature>
<protein>
    <submittedName>
        <fullName evidence="9">Iron complex transport system permease protein</fullName>
    </submittedName>
</protein>
<dbReference type="InterPro" id="IPR000522">
    <property type="entry name" value="ABC_transptr_permease_BtuC"/>
</dbReference>
<comment type="similarity">
    <text evidence="2">Belongs to the binding-protein-dependent transport system permease family. FecCD subfamily.</text>
</comment>
<dbReference type="GO" id="GO:0005886">
    <property type="term" value="C:plasma membrane"/>
    <property type="evidence" value="ECO:0007669"/>
    <property type="project" value="UniProtKB-SubCell"/>
</dbReference>
<evidence type="ECO:0000256" key="4">
    <source>
        <dbReference type="ARBA" id="ARBA00022475"/>
    </source>
</evidence>
<organism evidence="9 10">
    <name type="scientific">Dendrosporobacter quercicolus</name>
    <dbReference type="NCBI Taxonomy" id="146817"/>
    <lineage>
        <taxon>Bacteria</taxon>
        <taxon>Bacillati</taxon>
        <taxon>Bacillota</taxon>
        <taxon>Negativicutes</taxon>
        <taxon>Selenomonadales</taxon>
        <taxon>Sporomusaceae</taxon>
        <taxon>Dendrosporobacter</taxon>
    </lineage>
</organism>
<feature type="transmembrane region" description="Helical" evidence="8">
    <location>
        <begin position="178"/>
        <end position="199"/>
    </location>
</feature>
<dbReference type="PRINTS" id="PR01035">
    <property type="entry name" value="TCRTETA"/>
</dbReference>
<feature type="transmembrane region" description="Helical" evidence="8">
    <location>
        <begin position="21"/>
        <end position="46"/>
    </location>
</feature>
<feature type="transmembrane region" description="Helical" evidence="8">
    <location>
        <begin position="310"/>
        <end position="332"/>
    </location>
</feature>
<keyword evidence="10" id="KW-1185">Reference proteome</keyword>
<dbReference type="FunFam" id="1.10.3470.10:FF:000001">
    <property type="entry name" value="Vitamin B12 ABC transporter permease BtuC"/>
    <property type="match status" value="1"/>
</dbReference>
<comment type="subcellular location">
    <subcellularLocation>
        <location evidence="1">Cell membrane</location>
        <topology evidence="1">Multi-pass membrane protein</topology>
    </subcellularLocation>
</comment>
<feature type="transmembrane region" description="Helical" evidence="8">
    <location>
        <begin position="229"/>
        <end position="250"/>
    </location>
</feature>
<proteinExistence type="inferred from homology"/>
<evidence type="ECO:0000256" key="3">
    <source>
        <dbReference type="ARBA" id="ARBA00022448"/>
    </source>
</evidence>
<keyword evidence="6 8" id="KW-1133">Transmembrane helix</keyword>
<evidence type="ECO:0000256" key="8">
    <source>
        <dbReference type="SAM" id="Phobius"/>
    </source>
</evidence>
<evidence type="ECO:0000256" key="2">
    <source>
        <dbReference type="ARBA" id="ARBA00007935"/>
    </source>
</evidence>
<dbReference type="Pfam" id="PF01032">
    <property type="entry name" value="FecCD"/>
    <property type="match status" value="1"/>
</dbReference>
<keyword evidence="5 8" id="KW-0812">Transmembrane</keyword>
<evidence type="ECO:0000256" key="5">
    <source>
        <dbReference type="ARBA" id="ARBA00022692"/>
    </source>
</evidence>
<dbReference type="RefSeq" id="WP_092069852.1">
    <property type="nucleotide sequence ID" value="NZ_FNHB01000001.1"/>
</dbReference>
<dbReference type="STRING" id="146817.SAMN04488502_101807"/>
<keyword evidence="3" id="KW-0813">Transport</keyword>
<dbReference type="InterPro" id="IPR001958">
    <property type="entry name" value="Tet-R_TetA/multi-R_MdtG-like"/>
</dbReference>
<dbReference type="OrthoDB" id="9792889at2"/>
<evidence type="ECO:0000256" key="7">
    <source>
        <dbReference type="ARBA" id="ARBA00023136"/>
    </source>
</evidence>
<dbReference type="Proteomes" id="UP000214880">
    <property type="component" value="Unassembled WGS sequence"/>
</dbReference>
<feature type="transmembrane region" description="Helical" evidence="8">
    <location>
        <begin position="118"/>
        <end position="144"/>
    </location>
</feature>
<dbReference type="PANTHER" id="PTHR30472">
    <property type="entry name" value="FERRIC ENTEROBACTIN TRANSPORT SYSTEM PERMEASE PROTEIN"/>
    <property type="match status" value="1"/>
</dbReference>
<feature type="transmembrane region" description="Helical" evidence="8">
    <location>
        <begin position="89"/>
        <end position="106"/>
    </location>
</feature>
<feature type="transmembrane region" description="Helical" evidence="8">
    <location>
        <begin position="150"/>
        <end position="171"/>
    </location>
</feature>
<dbReference type="GO" id="GO:0033214">
    <property type="term" value="P:siderophore-iron import into cell"/>
    <property type="evidence" value="ECO:0007669"/>
    <property type="project" value="TreeGrafter"/>
</dbReference>
<dbReference type="Gene3D" id="1.10.3470.10">
    <property type="entry name" value="ABC transporter involved in vitamin B12 uptake, BtuC"/>
    <property type="match status" value="1"/>
</dbReference>
<keyword evidence="4" id="KW-1003">Cell membrane</keyword>
<keyword evidence="7 8" id="KW-0472">Membrane</keyword>
<reference evidence="9 10" key="1">
    <citation type="submission" date="2016-10" db="EMBL/GenBank/DDBJ databases">
        <authorList>
            <person name="de Groot N.N."/>
        </authorList>
    </citation>
    <scope>NUCLEOTIDE SEQUENCE [LARGE SCALE GENOMIC DNA]</scope>
    <source>
        <strain evidence="9 10">DSM 1736</strain>
    </source>
</reference>
<gene>
    <name evidence="9" type="ORF">SAMN04488502_101807</name>
</gene>
<evidence type="ECO:0000256" key="6">
    <source>
        <dbReference type="ARBA" id="ARBA00022989"/>
    </source>
</evidence>
<name>A0A1G9MV44_9FIRM</name>
<evidence type="ECO:0000313" key="9">
    <source>
        <dbReference type="EMBL" id="SDL77994.1"/>
    </source>
</evidence>
<dbReference type="GO" id="GO:0022857">
    <property type="term" value="F:transmembrane transporter activity"/>
    <property type="evidence" value="ECO:0007669"/>
    <property type="project" value="InterPro"/>
</dbReference>
<sequence>MAQFNPQFLVQPEGMIQKQRMFTFFLACLGIAVLVSMLLAVCLGSAKIAPGDAYRIILAKVFNLPLNDIAGPVSQAHLDIIWQIRLPRVLMSAVVGAGLAVCGAVMQAAVQNPLAEPYLLGISAGASLGATFSILIGGLAGVLFGLGTAVWAFIGALAASLFVMTLSGIGGRASPVKMILAGSIASALFIALANFIVYLSSNAEGVRSVAFWTMGSLAAAKWDNLALPAAGIAASCIFFLTQFRILNTLLLGEETAITLGIDLARVRQLYLVITALITGLIVAVCGIFGFVGLVVPHVARGVVGADHRRLLPAAILTGAIFLIWADVLARIVLTSGELPIGILTALVGAPFFMYILVKHSVHFGGQ</sequence>
<accession>A0A1G9MV44</accession>
<evidence type="ECO:0000313" key="10">
    <source>
        <dbReference type="Proteomes" id="UP000214880"/>
    </source>
</evidence>
<dbReference type="SUPFAM" id="SSF81345">
    <property type="entry name" value="ABC transporter involved in vitamin B12 uptake, BtuC"/>
    <property type="match status" value="1"/>
</dbReference>
<dbReference type="CDD" id="cd06550">
    <property type="entry name" value="TM_ABC_iron-siderophores_like"/>
    <property type="match status" value="1"/>
</dbReference>